<proteinExistence type="predicted"/>
<feature type="compositionally biased region" description="Polar residues" evidence="1">
    <location>
        <begin position="63"/>
        <end position="80"/>
    </location>
</feature>
<sequence length="161" mass="18459">MRDMAPYGHTSQFRQNDPNEACHRPENAQYKSSSDQASYQSTYRSNVERDVAYSQGAPVPYHPQQQQSDHPGASGNQYTPSKPHAPPMRSAYNPQHPHPQESHSAHTTAMYAEKKRLTQSRLEVLDNLAQFKSAMETWEEETPQAGPWNGVEKFVYEKRRK</sequence>
<gene>
    <name evidence="2" type="ORF">ST47_g7093</name>
</gene>
<dbReference type="EMBL" id="JYNV01000240">
    <property type="protein sequence ID" value="KZM21741.1"/>
    <property type="molecule type" value="Genomic_DNA"/>
</dbReference>
<evidence type="ECO:0000256" key="1">
    <source>
        <dbReference type="SAM" id="MobiDB-lite"/>
    </source>
</evidence>
<dbReference type="Proteomes" id="UP000076837">
    <property type="component" value="Unassembled WGS sequence"/>
</dbReference>
<dbReference type="AlphaFoldDB" id="A0A163BF45"/>
<protein>
    <submittedName>
        <fullName evidence="2">Uncharacterized protein</fullName>
    </submittedName>
</protein>
<feature type="compositionally biased region" description="Polar residues" evidence="1">
    <location>
        <begin position="29"/>
        <end position="45"/>
    </location>
</feature>
<name>A0A163BF45_DIDRA</name>
<organism evidence="2 3">
    <name type="scientific">Didymella rabiei</name>
    <name type="common">Chickpea ascochyta blight fungus</name>
    <name type="synonym">Mycosphaerella rabiei</name>
    <dbReference type="NCBI Taxonomy" id="5454"/>
    <lineage>
        <taxon>Eukaryota</taxon>
        <taxon>Fungi</taxon>
        <taxon>Dikarya</taxon>
        <taxon>Ascomycota</taxon>
        <taxon>Pezizomycotina</taxon>
        <taxon>Dothideomycetes</taxon>
        <taxon>Pleosporomycetidae</taxon>
        <taxon>Pleosporales</taxon>
        <taxon>Pleosporineae</taxon>
        <taxon>Didymellaceae</taxon>
        <taxon>Ascochyta</taxon>
    </lineage>
</organism>
<comment type="caution">
    <text evidence="2">The sequence shown here is derived from an EMBL/GenBank/DDBJ whole genome shotgun (WGS) entry which is preliminary data.</text>
</comment>
<keyword evidence="3" id="KW-1185">Reference proteome</keyword>
<feature type="compositionally biased region" description="Polar residues" evidence="1">
    <location>
        <begin position="9"/>
        <end position="18"/>
    </location>
</feature>
<dbReference type="OrthoDB" id="3795989at2759"/>
<evidence type="ECO:0000313" key="2">
    <source>
        <dbReference type="EMBL" id="KZM21741.1"/>
    </source>
</evidence>
<evidence type="ECO:0000313" key="3">
    <source>
        <dbReference type="Proteomes" id="UP000076837"/>
    </source>
</evidence>
<accession>A0A163BF45</accession>
<feature type="region of interest" description="Disordered" evidence="1">
    <location>
        <begin position="1"/>
        <end position="114"/>
    </location>
</feature>
<reference evidence="2 3" key="1">
    <citation type="journal article" date="2016" name="Sci. Rep.">
        <title>Draft genome sequencing and secretome analysis of fungal phytopathogen Ascochyta rabiei provides insight into the necrotrophic effector repertoire.</title>
        <authorList>
            <person name="Verma S."/>
            <person name="Gazara R.K."/>
            <person name="Nizam S."/>
            <person name="Parween S."/>
            <person name="Chattopadhyay D."/>
            <person name="Verma P.K."/>
        </authorList>
    </citation>
    <scope>NUCLEOTIDE SEQUENCE [LARGE SCALE GENOMIC DNA]</scope>
    <source>
        <strain evidence="2 3">ArDII</strain>
    </source>
</reference>